<keyword evidence="3" id="KW-1185">Reference proteome</keyword>
<sequence length="179" mass="19869">MACKNDKTSLSEASLSGMDSSTTYSDSDWDSDSDSIEYPNPPSHTYQLRRLAPARAILASGIACIVWGCDALEFAHRLGSDRAAWHSKGGHDMLVRDLDVEETTERVKIAKQGIQLLVTMQGLGSTLRGRKVGKDWESAIWLADSLAKGRVQSRKNLTDMITAEHQENWARGLSQDRYQ</sequence>
<dbReference type="EMBL" id="JBBBZM010000011">
    <property type="protein sequence ID" value="KAL0639485.1"/>
    <property type="molecule type" value="Genomic_DNA"/>
</dbReference>
<organism evidence="2 3">
    <name type="scientific">Discina gigas</name>
    <dbReference type="NCBI Taxonomy" id="1032678"/>
    <lineage>
        <taxon>Eukaryota</taxon>
        <taxon>Fungi</taxon>
        <taxon>Dikarya</taxon>
        <taxon>Ascomycota</taxon>
        <taxon>Pezizomycotina</taxon>
        <taxon>Pezizomycetes</taxon>
        <taxon>Pezizales</taxon>
        <taxon>Discinaceae</taxon>
        <taxon>Discina</taxon>
    </lineage>
</organism>
<accession>A0ABR3GU66</accession>
<evidence type="ECO:0000313" key="2">
    <source>
        <dbReference type="EMBL" id="KAL0639485.1"/>
    </source>
</evidence>
<evidence type="ECO:0000313" key="3">
    <source>
        <dbReference type="Proteomes" id="UP001447188"/>
    </source>
</evidence>
<name>A0ABR3GU66_9PEZI</name>
<feature type="region of interest" description="Disordered" evidence="1">
    <location>
        <begin position="1"/>
        <end position="40"/>
    </location>
</feature>
<protein>
    <submittedName>
        <fullName evidence="2">Uncharacterized protein</fullName>
    </submittedName>
</protein>
<proteinExistence type="predicted"/>
<reference evidence="2 3" key="1">
    <citation type="submission" date="2024-02" db="EMBL/GenBank/DDBJ databases">
        <title>Discinaceae phylogenomics.</title>
        <authorList>
            <person name="Dirks A.C."/>
            <person name="James T.Y."/>
        </authorList>
    </citation>
    <scope>NUCLEOTIDE SEQUENCE [LARGE SCALE GENOMIC DNA]</scope>
    <source>
        <strain evidence="2 3">ACD0624</strain>
    </source>
</reference>
<evidence type="ECO:0000256" key="1">
    <source>
        <dbReference type="SAM" id="MobiDB-lite"/>
    </source>
</evidence>
<gene>
    <name evidence="2" type="ORF">Q9L58_001514</name>
</gene>
<comment type="caution">
    <text evidence="2">The sequence shown here is derived from an EMBL/GenBank/DDBJ whole genome shotgun (WGS) entry which is preliminary data.</text>
</comment>
<dbReference type="Proteomes" id="UP001447188">
    <property type="component" value="Unassembled WGS sequence"/>
</dbReference>